<evidence type="ECO:0000313" key="5">
    <source>
        <dbReference type="EMBL" id="OIQ75249.1"/>
    </source>
</evidence>
<evidence type="ECO:0000259" key="4">
    <source>
        <dbReference type="SMART" id="SM00528"/>
    </source>
</evidence>
<reference evidence="5" key="1">
    <citation type="submission" date="2016-10" db="EMBL/GenBank/DDBJ databases">
        <title>Sequence of Gallionella enrichment culture.</title>
        <authorList>
            <person name="Poehlein A."/>
            <person name="Muehling M."/>
            <person name="Daniel R."/>
        </authorList>
    </citation>
    <scope>NUCLEOTIDE SEQUENCE</scope>
</reference>
<dbReference type="SUPFAM" id="SSF81273">
    <property type="entry name" value="H-NS histone-like proteins"/>
    <property type="match status" value="1"/>
</dbReference>
<dbReference type="GO" id="GO:0003677">
    <property type="term" value="F:DNA binding"/>
    <property type="evidence" value="ECO:0007669"/>
    <property type="project" value="UniProtKB-KW"/>
</dbReference>
<dbReference type="GO" id="GO:0005737">
    <property type="term" value="C:cytoplasm"/>
    <property type="evidence" value="ECO:0007669"/>
    <property type="project" value="UniProtKB-SubCell"/>
</dbReference>
<feature type="domain" description="DNA-binding protein H-NS-like C-terminal" evidence="4">
    <location>
        <begin position="60"/>
        <end position="99"/>
    </location>
</feature>
<dbReference type="Pfam" id="PF00816">
    <property type="entry name" value="Histone_HNS"/>
    <property type="match status" value="1"/>
</dbReference>
<dbReference type="SMART" id="SM00528">
    <property type="entry name" value="HNS"/>
    <property type="match status" value="1"/>
</dbReference>
<comment type="caution">
    <text evidence="5">The sequence shown here is derived from an EMBL/GenBank/DDBJ whole genome shotgun (WGS) entry which is preliminary data.</text>
</comment>
<evidence type="ECO:0000256" key="3">
    <source>
        <dbReference type="ARBA" id="ARBA00023125"/>
    </source>
</evidence>
<comment type="subcellular location">
    <subcellularLocation>
        <location evidence="1">Cytoplasm</location>
    </subcellularLocation>
</comment>
<dbReference type="InterPro" id="IPR027444">
    <property type="entry name" value="H-NS_C_dom"/>
</dbReference>
<dbReference type="Gene3D" id="3.30.160.510">
    <property type="entry name" value="Histone-like nucleoid-structuring protein H-NS"/>
    <property type="match status" value="1"/>
</dbReference>
<dbReference type="EMBL" id="MLJW01002227">
    <property type="protein sequence ID" value="OIQ75249.1"/>
    <property type="molecule type" value="Genomic_DNA"/>
</dbReference>
<accession>A0A1J5PUV5</accession>
<dbReference type="PANTHER" id="PTHR38097">
    <property type="match status" value="1"/>
</dbReference>
<keyword evidence="3" id="KW-0238">DNA-binding</keyword>
<organism evidence="5">
    <name type="scientific">mine drainage metagenome</name>
    <dbReference type="NCBI Taxonomy" id="410659"/>
    <lineage>
        <taxon>unclassified sequences</taxon>
        <taxon>metagenomes</taxon>
        <taxon>ecological metagenomes</taxon>
    </lineage>
</organism>
<name>A0A1J5PUV5_9ZZZZ</name>
<evidence type="ECO:0000256" key="2">
    <source>
        <dbReference type="ARBA" id="ARBA00022490"/>
    </source>
</evidence>
<sequence length="100" mass="11061">MANLKELMAQQEALAKQIDELRQKEHADAIAQVKTLIAEHMLTQQDVFGVTRGRKAGDIAKAKTKVAAKYRDPLTGIGWSGRGLAPKWFDPTNKSKFLIG</sequence>
<dbReference type="AlphaFoldDB" id="A0A1J5PUV5"/>
<evidence type="ECO:0000256" key="1">
    <source>
        <dbReference type="ARBA" id="ARBA00004496"/>
    </source>
</evidence>
<proteinExistence type="predicted"/>
<protein>
    <submittedName>
        <fullName evidence="5">H-NS histone family protein</fullName>
    </submittedName>
</protein>
<dbReference type="PANTHER" id="PTHR38097:SF2">
    <property type="entry name" value="DNA-BINDING PROTEIN STPA"/>
    <property type="match status" value="1"/>
</dbReference>
<gene>
    <name evidence="5" type="ORF">GALL_430840</name>
</gene>
<keyword evidence="2" id="KW-0963">Cytoplasm</keyword>